<keyword evidence="2" id="KW-1185">Reference proteome</keyword>
<protein>
    <submittedName>
        <fullName evidence="1">Uncharacterized protein</fullName>
    </submittedName>
</protein>
<reference evidence="1" key="1">
    <citation type="journal article" date="2021" name="Mol. Plant Microbe Interact.">
        <title>Complete Genome Sequence of the Plant-Pathogenic Fungus Colletotrichum lupini.</title>
        <authorList>
            <person name="Baroncelli R."/>
            <person name="Pensec F."/>
            <person name="Da Lio D."/>
            <person name="Boufleur T."/>
            <person name="Vicente I."/>
            <person name="Sarrocco S."/>
            <person name="Picot A."/>
            <person name="Baraldi E."/>
            <person name="Sukno S."/>
            <person name="Thon M."/>
            <person name="Le Floch G."/>
        </authorList>
    </citation>
    <scope>NUCLEOTIDE SEQUENCE</scope>
    <source>
        <strain evidence="1">IMI 504893</strain>
    </source>
</reference>
<evidence type="ECO:0000313" key="1">
    <source>
        <dbReference type="EMBL" id="UQC88246.1"/>
    </source>
</evidence>
<dbReference type="Proteomes" id="UP000830671">
    <property type="component" value="Chromosome 7"/>
</dbReference>
<name>A0A9Q8T2Z5_9PEZI</name>
<dbReference type="KEGG" id="clup:CLUP02_13769"/>
<organism evidence="1 2">
    <name type="scientific">Colletotrichum lupini</name>
    <dbReference type="NCBI Taxonomy" id="145971"/>
    <lineage>
        <taxon>Eukaryota</taxon>
        <taxon>Fungi</taxon>
        <taxon>Dikarya</taxon>
        <taxon>Ascomycota</taxon>
        <taxon>Pezizomycotina</taxon>
        <taxon>Sordariomycetes</taxon>
        <taxon>Hypocreomycetidae</taxon>
        <taxon>Glomerellales</taxon>
        <taxon>Glomerellaceae</taxon>
        <taxon>Colletotrichum</taxon>
        <taxon>Colletotrichum acutatum species complex</taxon>
    </lineage>
</organism>
<gene>
    <name evidence="1" type="ORF">CLUP02_13769</name>
</gene>
<dbReference type="GeneID" id="73347716"/>
<dbReference type="RefSeq" id="XP_049149852.1">
    <property type="nucleotide sequence ID" value="XM_049292706.1"/>
</dbReference>
<evidence type="ECO:0000313" key="2">
    <source>
        <dbReference type="Proteomes" id="UP000830671"/>
    </source>
</evidence>
<proteinExistence type="predicted"/>
<dbReference type="AlphaFoldDB" id="A0A9Q8T2Z5"/>
<dbReference type="EMBL" id="CP019479">
    <property type="protein sequence ID" value="UQC88246.1"/>
    <property type="molecule type" value="Genomic_DNA"/>
</dbReference>
<accession>A0A9Q8T2Z5</accession>
<sequence length="487" mass="53944">MVEDFLPVLERMLGNTQENVAWRPMSPSSKFRVVPPGSIDSRPTPRSVLEALHLLGPGDCLAPSLVLEGCAAHTNLEDTGIVTRWKQRVAAVSTAAKQVLTGRRSIVIGQRFAGNHRLFILEIAAWPVNPSYPRRAGHGPVPWLSWERAVTVSTFSAGNMLCSLGTSRRFPCQDVEQLAISPAFVTFELSQNPRSWLASRCQGYGPDYIQLVAPLCTSPPASSYGEDFYRVASRSRMQLTDGLSFSTTTSANSKMERILLNPALCAGHDVPYCLDGFAVNHFIRLTARCSMGLGRETWKTRLKRATRCSKHNSKVIWIHLFATITYLTLERPAMNRCDATLLLGPPTTPRSLRRSLPPPLEKNCTFESHKSHLPARPDRGQVGFLHRRNMHTQHRTAPHTHTTTSITTLHLSLSMGTVLGTGTIISWSKMAPTRLLLFVLRADPEQHTYKPVLGLCPCLQMASIIPSPFVLGLIPPVMDLLPSHVTR</sequence>